<dbReference type="NCBIfam" id="TIGR01395">
    <property type="entry name" value="FlgC"/>
    <property type="match status" value="1"/>
</dbReference>
<comment type="caution">
    <text evidence="8">The sequence shown here is derived from an EMBL/GenBank/DDBJ whole genome shotgun (WGS) entry which is preliminary data.</text>
</comment>
<dbReference type="STRING" id="1212489.Ldro_1874"/>
<dbReference type="PROSITE" id="PS00588">
    <property type="entry name" value="FLAGELLA_BB_ROD"/>
    <property type="match status" value="1"/>
</dbReference>
<evidence type="ECO:0000256" key="3">
    <source>
        <dbReference type="ARBA" id="ARBA00017941"/>
    </source>
</evidence>
<dbReference type="RefSeq" id="WP_058496175.1">
    <property type="nucleotide sequence ID" value="NZ_CAAAIU010000005.1"/>
</dbReference>
<accession>A0A0W0SQQ1</accession>
<keyword evidence="9" id="KW-1185">Reference proteome</keyword>
<organism evidence="8 9">
    <name type="scientific">Legionella drozanskii LLAP-1</name>
    <dbReference type="NCBI Taxonomy" id="1212489"/>
    <lineage>
        <taxon>Bacteria</taxon>
        <taxon>Pseudomonadati</taxon>
        <taxon>Pseudomonadota</taxon>
        <taxon>Gammaproteobacteria</taxon>
        <taxon>Legionellales</taxon>
        <taxon>Legionellaceae</taxon>
        <taxon>Legionella</taxon>
    </lineage>
</organism>
<evidence type="ECO:0000256" key="2">
    <source>
        <dbReference type="ARBA" id="ARBA00009677"/>
    </source>
</evidence>
<dbReference type="InterPro" id="IPR006299">
    <property type="entry name" value="FlgC"/>
</dbReference>
<gene>
    <name evidence="8" type="primary">flgC_2</name>
    <name evidence="8" type="ORF">Ldro_1874</name>
</gene>
<dbReference type="OrthoDB" id="9794148at2"/>
<dbReference type="PATRIC" id="fig|1212489.4.peg.1981"/>
<comment type="similarity">
    <text evidence="2">Belongs to the flagella basal body rod proteins family.</text>
</comment>
<dbReference type="Pfam" id="PF06429">
    <property type="entry name" value="Flg_bbr_C"/>
    <property type="match status" value="1"/>
</dbReference>
<dbReference type="GO" id="GO:0071978">
    <property type="term" value="P:bacterial-type flagellum-dependent swarming motility"/>
    <property type="evidence" value="ECO:0007669"/>
    <property type="project" value="TreeGrafter"/>
</dbReference>
<evidence type="ECO:0000313" key="8">
    <source>
        <dbReference type="EMBL" id="KTC85549.1"/>
    </source>
</evidence>
<evidence type="ECO:0000256" key="5">
    <source>
        <dbReference type="ARBA" id="ARBA00025933"/>
    </source>
</evidence>
<evidence type="ECO:0000259" key="7">
    <source>
        <dbReference type="Pfam" id="PF06429"/>
    </source>
</evidence>
<keyword evidence="8" id="KW-0282">Flagellum</keyword>
<dbReference type="GO" id="GO:0030694">
    <property type="term" value="C:bacterial-type flagellum basal body, rod"/>
    <property type="evidence" value="ECO:0007669"/>
    <property type="project" value="UniProtKB-UniRule"/>
</dbReference>
<dbReference type="InterPro" id="IPR019776">
    <property type="entry name" value="Flagellar_basal_body_rod_CS"/>
</dbReference>
<feature type="domain" description="Flagellar basal-body/hook protein C-terminal" evidence="7">
    <location>
        <begin position="94"/>
        <end position="138"/>
    </location>
</feature>
<dbReference type="Proteomes" id="UP000054736">
    <property type="component" value="Unassembled WGS sequence"/>
</dbReference>
<dbReference type="PANTHER" id="PTHR30435:SF29">
    <property type="entry name" value="FLAGELLAR BASAL-BODY ROD PROTEIN FLGC"/>
    <property type="match status" value="1"/>
</dbReference>
<dbReference type="InterPro" id="IPR010930">
    <property type="entry name" value="Flg_bb/hook_C_dom"/>
</dbReference>
<evidence type="ECO:0000256" key="1">
    <source>
        <dbReference type="ARBA" id="ARBA00004117"/>
    </source>
</evidence>
<keyword evidence="4 6" id="KW-0975">Bacterial flagellum</keyword>
<reference evidence="8 9" key="1">
    <citation type="submission" date="2015-11" db="EMBL/GenBank/DDBJ databases">
        <title>Genomic analysis of 38 Legionella species identifies large and diverse effector repertoires.</title>
        <authorList>
            <person name="Burstein D."/>
            <person name="Amaro F."/>
            <person name="Zusman T."/>
            <person name="Lifshitz Z."/>
            <person name="Cohen O."/>
            <person name="Gilbert J.A."/>
            <person name="Pupko T."/>
            <person name="Shuman H.A."/>
            <person name="Segal G."/>
        </authorList>
    </citation>
    <scope>NUCLEOTIDE SEQUENCE [LARGE SCALE GENOMIC DNA]</scope>
    <source>
        <strain evidence="8 9">ATCC 700990</strain>
    </source>
</reference>
<sequence length="140" mass="15242">MSLNNIFDISGSALVAETARLKTSASNMSNADVVTGSADEVYRAQYPIFTAVQEEAQQWMDSQTKAGVALSGVYESNTDAVKRFEPNHPLADKEGFVYAPNINSVEEMANIISSSRAYEMGVSVLNTTKQLIQRTLQLGE</sequence>
<dbReference type="PANTHER" id="PTHR30435">
    <property type="entry name" value="FLAGELLAR PROTEIN"/>
    <property type="match status" value="1"/>
</dbReference>
<keyword evidence="8" id="KW-0969">Cilium</keyword>
<proteinExistence type="inferred from homology"/>
<dbReference type="EMBL" id="LNXY01000027">
    <property type="protein sequence ID" value="KTC85549.1"/>
    <property type="molecule type" value="Genomic_DNA"/>
</dbReference>
<evidence type="ECO:0000256" key="6">
    <source>
        <dbReference type="RuleBase" id="RU362062"/>
    </source>
</evidence>
<name>A0A0W0SQQ1_9GAMM</name>
<evidence type="ECO:0000256" key="4">
    <source>
        <dbReference type="ARBA" id="ARBA00023143"/>
    </source>
</evidence>
<dbReference type="AlphaFoldDB" id="A0A0W0SQQ1"/>
<comment type="subunit">
    <text evidence="5 6">The basal body constitutes a major portion of the flagellar organelle and consists of four rings (L,P,S, and M) mounted on a central rod. The rod consists of about 26 subunits of FlgG in the distal portion, and FlgB, FlgC and FlgF are thought to build up the proximal portion of the rod with about 6 subunits each.</text>
</comment>
<comment type="subcellular location">
    <subcellularLocation>
        <location evidence="1 6">Bacterial flagellum basal body</location>
    </subcellularLocation>
</comment>
<keyword evidence="8" id="KW-0966">Cell projection</keyword>
<protein>
    <recommendedName>
        <fullName evidence="3 6">Flagellar basal-body rod protein FlgC</fullName>
    </recommendedName>
</protein>
<evidence type="ECO:0000313" key="9">
    <source>
        <dbReference type="Proteomes" id="UP000054736"/>
    </source>
</evidence>